<organism evidence="1 2">
    <name type="scientific">Brucella rhizosphaerae</name>
    <dbReference type="NCBI Taxonomy" id="571254"/>
    <lineage>
        <taxon>Bacteria</taxon>
        <taxon>Pseudomonadati</taxon>
        <taxon>Pseudomonadota</taxon>
        <taxon>Alphaproteobacteria</taxon>
        <taxon>Hyphomicrobiales</taxon>
        <taxon>Brucellaceae</taxon>
        <taxon>Brucella/Ochrobactrum group</taxon>
        <taxon>Brucella</taxon>
    </lineage>
</organism>
<dbReference type="AlphaFoldDB" id="A0A256FD79"/>
<evidence type="ECO:0000313" key="2">
    <source>
        <dbReference type="Proteomes" id="UP000216345"/>
    </source>
</evidence>
<proteinExistence type="predicted"/>
<keyword evidence="2" id="KW-1185">Reference proteome</keyword>
<dbReference type="Proteomes" id="UP000216345">
    <property type="component" value="Unassembled WGS sequence"/>
</dbReference>
<dbReference type="EMBL" id="NNRK01000029">
    <property type="protein sequence ID" value="OYR12616.1"/>
    <property type="molecule type" value="Genomic_DNA"/>
</dbReference>
<reference evidence="1 2" key="1">
    <citation type="submission" date="2017-07" db="EMBL/GenBank/DDBJ databases">
        <title>Phylogenetic study on the rhizospheric bacterium Ochrobactrum sp. A44.</title>
        <authorList>
            <person name="Krzyzanowska D.M."/>
            <person name="Ossowicki A."/>
            <person name="Rajewska M."/>
            <person name="Maciag T."/>
            <person name="Kaczynski Z."/>
            <person name="Czerwicka M."/>
            <person name="Jafra S."/>
        </authorList>
    </citation>
    <scope>NUCLEOTIDE SEQUENCE [LARGE SCALE GENOMIC DNA]</scope>
    <source>
        <strain evidence="1 2">PR17</strain>
    </source>
</reference>
<protein>
    <submittedName>
        <fullName evidence="1">Uncharacterized protein</fullName>
    </submittedName>
</protein>
<accession>A0A256FD79</accession>
<evidence type="ECO:0000313" key="1">
    <source>
        <dbReference type="EMBL" id="OYR12616.1"/>
    </source>
</evidence>
<comment type="caution">
    <text evidence="1">The sequence shown here is derived from an EMBL/GenBank/DDBJ whole genome shotgun (WGS) entry which is preliminary data.</text>
</comment>
<name>A0A256FD79_9HYPH</name>
<sequence>MLPANGVKLSAVEADVSQFGNGAKTKGCTLSAAFYAKIACTNAQLE</sequence>
<gene>
    <name evidence="1" type="ORF">CEV32_0789</name>
</gene>